<dbReference type="SUPFAM" id="SSF56935">
    <property type="entry name" value="Porins"/>
    <property type="match status" value="1"/>
</dbReference>
<dbReference type="Pfam" id="PF07715">
    <property type="entry name" value="Plug"/>
    <property type="match status" value="1"/>
</dbReference>
<keyword evidence="10" id="KW-1185">Reference proteome</keyword>
<keyword evidence="3 7" id="KW-1134">Transmembrane beta strand</keyword>
<keyword evidence="5 7" id="KW-0472">Membrane</keyword>
<keyword evidence="2 7" id="KW-0813">Transport</keyword>
<proteinExistence type="inferred from homology"/>
<comment type="caution">
    <text evidence="9">The sequence shown here is derived from an EMBL/GenBank/DDBJ whole genome shotgun (WGS) entry which is preliminary data.</text>
</comment>
<dbReference type="InterPro" id="IPR008969">
    <property type="entry name" value="CarboxyPept-like_regulatory"/>
</dbReference>
<dbReference type="NCBIfam" id="TIGR04056">
    <property type="entry name" value="OMP_RagA_SusC"/>
    <property type="match status" value="1"/>
</dbReference>
<gene>
    <name evidence="9" type="ORF">LX64_00711</name>
</gene>
<dbReference type="InterPro" id="IPR037066">
    <property type="entry name" value="Plug_dom_sf"/>
</dbReference>
<dbReference type="NCBIfam" id="TIGR04057">
    <property type="entry name" value="SusC_RagA_signa"/>
    <property type="match status" value="1"/>
</dbReference>
<dbReference type="InterPro" id="IPR023996">
    <property type="entry name" value="TonB-dep_OMP_SusC/RagA"/>
</dbReference>
<dbReference type="Pfam" id="PF13715">
    <property type="entry name" value="CarbopepD_reg_2"/>
    <property type="match status" value="1"/>
</dbReference>
<evidence type="ECO:0000256" key="7">
    <source>
        <dbReference type="PROSITE-ProRule" id="PRU01360"/>
    </source>
</evidence>
<dbReference type="EMBL" id="QLLL01000001">
    <property type="protein sequence ID" value="RAJ11103.1"/>
    <property type="molecule type" value="Genomic_DNA"/>
</dbReference>
<comment type="similarity">
    <text evidence="7">Belongs to the TonB-dependent receptor family.</text>
</comment>
<dbReference type="Gene3D" id="2.170.130.10">
    <property type="entry name" value="TonB-dependent receptor, plug domain"/>
    <property type="match status" value="1"/>
</dbReference>
<dbReference type="PROSITE" id="PS52016">
    <property type="entry name" value="TONB_DEPENDENT_REC_3"/>
    <property type="match status" value="1"/>
</dbReference>
<dbReference type="SUPFAM" id="SSF49464">
    <property type="entry name" value="Carboxypeptidase regulatory domain-like"/>
    <property type="match status" value="1"/>
</dbReference>
<evidence type="ECO:0000256" key="4">
    <source>
        <dbReference type="ARBA" id="ARBA00022692"/>
    </source>
</evidence>
<evidence type="ECO:0000256" key="5">
    <source>
        <dbReference type="ARBA" id="ARBA00023136"/>
    </source>
</evidence>
<organism evidence="9 10">
    <name type="scientific">Chitinophaga skermanii</name>
    <dbReference type="NCBI Taxonomy" id="331697"/>
    <lineage>
        <taxon>Bacteria</taxon>
        <taxon>Pseudomonadati</taxon>
        <taxon>Bacteroidota</taxon>
        <taxon>Chitinophagia</taxon>
        <taxon>Chitinophagales</taxon>
        <taxon>Chitinophagaceae</taxon>
        <taxon>Chitinophaga</taxon>
    </lineage>
</organism>
<evidence type="ECO:0000256" key="1">
    <source>
        <dbReference type="ARBA" id="ARBA00004571"/>
    </source>
</evidence>
<dbReference type="InterPro" id="IPR036942">
    <property type="entry name" value="Beta-barrel_TonB_sf"/>
</dbReference>
<comment type="subcellular location">
    <subcellularLocation>
        <location evidence="1 7">Cell outer membrane</location>
        <topology evidence="1 7">Multi-pass membrane protein</topology>
    </subcellularLocation>
</comment>
<evidence type="ECO:0000256" key="6">
    <source>
        <dbReference type="ARBA" id="ARBA00023237"/>
    </source>
</evidence>
<dbReference type="InterPro" id="IPR012910">
    <property type="entry name" value="Plug_dom"/>
</dbReference>
<keyword evidence="6 7" id="KW-0998">Cell outer membrane</keyword>
<evidence type="ECO:0000313" key="9">
    <source>
        <dbReference type="EMBL" id="RAJ11103.1"/>
    </source>
</evidence>
<evidence type="ECO:0000313" key="10">
    <source>
        <dbReference type="Proteomes" id="UP000249547"/>
    </source>
</evidence>
<keyword evidence="4 7" id="KW-0812">Transmembrane</keyword>
<evidence type="ECO:0000256" key="3">
    <source>
        <dbReference type="ARBA" id="ARBA00022452"/>
    </source>
</evidence>
<dbReference type="InterPro" id="IPR023997">
    <property type="entry name" value="TonB-dep_OMP_SusC/RagA_CS"/>
</dbReference>
<sequence>MKFNFHCSPLPRRAGVRELLCVVLRSTLMLVLLCSFSVSVFARQNTSYVSMNMQNASLESIFKTIKKQTGYLVFYKDNINPATLKQDVNLQHVALEDALTVCLKNFSLTYTIVNKTIVISLPPATRVAAAEVPMQEGPITGKIIDSLTRESLIAVTIVVKGKNIFAQTNESGAFKIDAAVGDVLQVSYLGYKKKEIVIKNKAALTILLAPTSSALSDVVITGYQQIKKDNYTGNAIVVKGDELKRLNSQNILKGLASFDPSMRISENNILGSDPNAMPKINVRGSTSLPAMNGEVLDRNNLSSNYNLPVFIMDGFEVSLQKVVDFDINRIASVTILKDAAATAVYGSRAANGVIVITTKAPTPGKLRLTYNGEMRMTAADLSDYSVLNAADKLEYERLAGLYSGVNNSANTVDELTAQYYAKLKNVVSGVNTYWLSQPLRNAYGQKHTIYAEGGDTTFRYGIDLRYQTNPGVMKTSYRDQYSGGMSFSYNPSRRLVIKNELTLTAVNQQNSKYGSFSTYVSMNPYYPIYGPDGKLIQEIANWRVDTYKDGPDQIKNVPVYNPLYEASLGNFDKSKYTELLDAFSADWKINNDLRLIGLISYNNTKTTNDVFVSPYSSAFINTPTEEILNRGSYTFNFTNYTRFDGNARLVYNKTLGGHAINAVLGANYVSTKMDYKGFQARGFSNDKFSSLAFARIYTPNSAPNADITQNRLLGSFFNGSYSYKNRYLVDASFRMDGSSTFGTKNRTAPFWSTGFGWNAHNEEFIRAILPNVSRLKFTATTGLVGSVDFPPYLSRTTYSYQTANWYSTGIGAIVNGYGNSALAWQKTQNYDFRMELGLFNDRIVITPVYYHKLTKGLLTDINVAPSTGYTTYKENLGDMANNGYELYLSANLYKSKDLNVNFTGNYAYNENKIVKISNALKKYNESVNDYQLNEDNKAQGVPLLRYQEGQSINTIYAVKSMGIDPQNGREIYVMRDGKLTYNYYISETQPVGNMTPKGEGFVGTNVTYKQWMLSLSAHYKFGGDWYNQTLVDRVENADPRFNVDSRALAMRWIQAGDKALYKNIADLNTTYASSRFIQKDNLFELQSVYLSYDVKREVARRWGLQSLRGAIQGNDIFRIASIKQERGISYPFARSLTVSLLATF</sequence>
<dbReference type="GO" id="GO:0009279">
    <property type="term" value="C:cell outer membrane"/>
    <property type="evidence" value="ECO:0007669"/>
    <property type="project" value="UniProtKB-SubCell"/>
</dbReference>
<dbReference type="OrthoDB" id="1094723at2"/>
<evidence type="ECO:0000256" key="2">
    <source>
        <dbReference type="ARBA" id="ARBA00022448"/>
    </source>
</evidence>
<dbReference type="InterPro" id="IPR039426">
    <property type="entry name" value="TonB-dep_rcpt-like"/>
</dbReference>
<dbReference type="Proteomes" id="UP000249547">
    <property type="component" value="Unassembled WGS sequence"/>
</dbReference>
<dbReference type="AlphaFoldDB" id="A0A327R698"/>
<reference evidence="9 10" key="1">
    <citation type="submission" date="2018-06" db="EMBL/GenBank/DDBJ databases">
        <title>Genomic Encyclopedia of Archaeal and Bacterial Type Strains, Phase II (KMG-II): from individual species to whole genera.</title>
        <authorList>
            <person name="Goeker M."/>
        </authorList>
    </citation>
    <scope>NUCLEOTIDE SEQUENCE [LARGE SCALE GENOMIC DNA]</scope>
    <source>
        <strain evidence="9 10">DSM 23857</strain>
    </source>
</reference>
<accession>A0A327R698</accession>
<protein>
    <submittedName>
        <fullName evidence="9">TonB-linked SusC/RagA family outer membrane protein</fullName>
    </submittedName>
</protein>
<feature type="domain" description="TonB-dependent receptor plug" evidence="8">
    <location>
        <begin position="229"/>
        <end position="353"/>
    </location>
</feature>
<name>A0A327R698_9BACT</name>
<dbReference type="Gene3D" id="2.40.170.20">
    <property type="entry name" value="TonB-dependent receptor, beta-barrel domain"/>
    <property type="match status" value="1"/>
</dbReference>
<evidence type="ECO:0000259" key="8">
    <source>
        <dbReference type="Pfam" id="PF07715"/>
    </source>
</evidence>